<keyword evidence="2" id="KW-0472">Membrane</keyword>
<gene>
    <name evidence="3" type="ORF">PPACK8108_LOCUS20534</name>
</gene>
<dbReference type="AlphaFoldDB" id="A0AAV0BF90"/>
<evidence type="ECO:0000313" key="3">
    <source>
        <dbReference type="EMBL" id="CAH7685932.1"/>
    </source>
</evidence>
<sequence length="77" mass="8606">MTLRGQSGVKPNYIQSSSSSTQSKKQGEESIWIKILREEMNNPECRRANLDILIGLGMFTGAITFLRFAGDILVPNF</sequence>
<dbReference type="Proteomes" id="UP001153365">
    <property type="component" value="Unassembled WGS sequence"/>
</dbReference>
<keyword evidence="4" id="KW-1185">Reference proteome</keyword>
<name>A0AAV0BF90_PHAPC</name>
<comment type="caution">
    <text evidence="3">The sequence shown here is derived from an EMBL/GenBank/DDBJ whole genome shotgun (WGS) entry which is preliminary data.</text>
</comment>
<keyword evidence="2" id="KW-0812">Transmembrane</keyword>
<evidence type="ECO:0000313" key="4">
    <source>
        <dbReference type="Proteomes" id="UP001153365"/>
    </source>
</evidence>
<protein>
    <submittedName>
        <fullName evidence="3">Uncharacterized protein</fullName>
    </submittedName>
</protein>
<evidence type="ECO:0000256" key="1">
    <source>
        <dbReference type="SAM" id="MobiDB-lite"/>
    </source>
</evidence>
<reference evidence="3" key="1">
    <citation type="submission" date="2022-06" db="EMBL/GenBank/DDBJ databases">
        <authorList>
            <consortium name="SYNGENTA / RWTH Aachen University"/>
        </authorList>
    </citation>
    <scope>NUCLEOTIDE SEQUENCE</scope>
</reference>
<keyword evidence="2" id="KW-1133">Transmembrane helix</keyword>
<proteinExistence type="predicted"/>
<feature type="transmembrane region" description="Helical" evidence="2">
    <location>
        <begin position="50"/>
        <end position="69"/>
    </location>
</feature>
<feature type="region of interest" description="Disordered" evidence="1">
    <location>
        <begin position="1"/>
        <end position="28"/>
    </location>
</feature>
<evidence type="ECO:0000256" key="2">
    <source>
        <dbReference type="SAM" id="Phobius"/>
    </source>
</evidence>
<organism evidence="3 4">
    <name type="scientific">Phakopsora pachyrhizi</name>
    <name type="common">Asian soybean rust disease fungus</name>
    <dbReference type="NCBI Taxonomy" id="170000"/>
    <lineage>
        <taxon>Eukaryota</taxon>
        <taxon>Fungi</taxon>
        <taxon>Dikarya</taxon>
        <taxon>Basidiomycota</taxon>
        <taxon>Pucciniomycotina</taxon>
        <taxon>Pucciniomycetes</taxon>
        <taxon>Pucciniales</taxon>
        <taxon>Phakopsoraceae</taxon>
        <taxon>Phakopsora</taxon>
    </lineage>
</organism>
<accession>A0AAV0BF90</accession>
<dbReference type="EMBL" id="CALTRL010005759">
    <property type="protein sequence ID" value="CAH7685932.1"/>
    <property type="molecule type" value="Genomic_DNA"/>
</dbReference>
<feature type="compositionally biased region" description="Low complexity" evidence="1">
    <location>
        <begin position="15"/>
        <end position="24"/>
    </location>
</feature>